<dbReference type="STRING" id="1144548.SAMN05443287_106291"/>
<dbReference type="AlphaFoldDB" id="A0A1H7B1E1"/>
<feature type="signal peptide" evidence="1">
    <location>
        <begin position="1"/>
        <end position="33"/>
    </location>
</feature>
<gene>
    <name evidence="2" type="ORF">SAMN05443287_106291</name>
</gene>
<evidence type="ECO:0000256" key="1">
    <source>
        <dbReference type="SAM" id="SignalP"/>
    </source>
</evidence>
<keyword evidence="1" id="KW-0732">Signal</keyword>
<protein>
    <submittedName>
        <fullName evidence="2">Uncharacterized protein</fullName>
    </submittedName>
</protein>
<organism evidence="2 3">
    <name type="scientific">Micromonospora phaseoli</name>
    <dbReference type="NCBI Taxonomy" id="1144548"/>
    <lineage>
        <taxon>Bacteria</taxon>
        <taxon>Bacillati</taxon>
        <taxon>Actinomycetota</taxon>
        <taxon>Actinomycetes</taxon>
        <taxon>Micromonosporales</taxon>
        <taxon>Micromonosporaceae</taxon>
        <taxon>Micromonospora</taxon>
    </lineage>
</organism>
<dbReference type="EMBL" id="FNYV01000006">
    <property type="protein sequence ID" value="SEJ67990.1"/>
    <property type="molecule type" value="Genomic_DNA"/>
</dbReference>
<keyword evidence="3" id="KW-1185">Reference proteome</keyword>
<sequence>MRSVRSPHARAVRAAVALAVATSAVAFGAPAHAETGSGWFQAHLDDVVIGAAGAPGKAKQLYVFAQEAVNPRVVVDLTDLAGVATAEFPAWCATAGTQVTCPLPPDVDPTASLQAGSIPVLFRPVAGAAEGDSATVAYQALADNAEPSVATATISVSDGADLVNLGDGRVDTAAVGDRLAAPVRLTNVGNRTSRGVRVTFTLSSGLTPSTWSNCWYAPLTGHRTSVVCDLTARARPGTTMEVPGGFGFEIGDSAYAGESLDQFVEPLAGAAPLPSQLGYQRREGGTELMLRPTRAAIASARTLTREIDPSDNWASFYVDEVPNSLDLAALAEPVVGPVGASATLRFGVRNNGAGSLDEFRNGAGEVAPFYLKVPTGVTVESVPEPCFALHETADGWYGGEPLLGASWYRCAVPSSVFAAGETHQVDFGVRIIAVAGETGAVSLNAPGPYRSWWDDDADNDEVPVVVYAQS</sequence>
<dbReference type="OrthoDB" id="3319807at2"/>
<dbReference type="Proteomes" id="UP000198707">
    <property type="component" value="Unassembled WGS sequence"/>
</dbReference>
<name>A0A1H7B1E1_9ACTN</name>
<feature type="chain" id="PRO_5011610869" evidence="1">
    <location>
        <begin position="34"/>
        <end position="470"/>
    </location>
</feature>
<proteinExistence type="predicted"/>
<evidence type="ECO:0000313" key="3">
    <source>
        <dbReference type="Proteomes" id="UP000198707"/>
    </source>
</evidence>
<reference evidence="3" key="1">
    <citation type="submission" date="2016-10" db="EMBL/GenBank/DDBJ databases">
        <authorList>
            <person name="Varghese N."/>
            <person name="Submissions S."/>
        </authorList>
    </citation>
    <scope>NUCLEOTIDE SEQUENCE [LARGE SCALE GENOMIC DNA]</scope>
    <source>
        <strain evidence="3">CGMCC 4.7038</strain>
    </source>
</reference>
<accession>A0A1H7B1E1</accession>
<dbReference type="RefSeq" id="WP_139217964.1">
    <property type="nucleotide sequence ID" value="NZ_BOPI01000002.1"/>
</dbReference>
<evidence type="ECO:0000313" key="2">
    <source>
        <dbReference type="EMBL" id="SEJ67990.1"/>
    </source>
</evidence>